<keyword evidence="4" id="KW-0560">Oxidoreductase</keyword>
<evidence type="ECO:0000256" key="3">
    <source>
        <dbReference type="ARBA" id="ARBA00022723"/>
    </source>
</evidence>
<keyword evidence="7" id="KW-0472">Membrane</keyword>
<dbReference type="SUPFAM" id="SSF47240">
    <property type="entry name" value="Ferritin-like"/>
    <property type="match status" value="1"/>
</dbReference>
<dbReference type="Pfam" id="PF03232">
    <property type="entry name" value="COQ7"/>
    <property type="match status" value="1"/>
</dbReference>
<dbReference type="PANTHER" id="PTHR11237:SF4">
    <property type="entry name" value="5-DEMETHOXYUBIQUINONE HYDROXYLASE, MITOCHONDRIAL"/>
    <property type="match status" value="1"/>
</dbReference>
<dbReference type="GO" id="GO:0005743">
    <property type="term" value="C:mitochondrial inner membrane"/>
    <property type="evidence" value="ECO:0007669"/>
    <property type="project" value="TreeGrafter"/>
</dbReference>
<dbReference type="GO" id="GO:2000377">
    <property type="term" value="P:regulation of reactive oxygen species metabolic process"/>
    <property type="evidence" value="ECO:0007669"/>
    <property type="project" value="TreeGrafter"/>
</dbReference>
<name>A0A0N4UME6_DRAME</name>
<keyword evidence="2" id="KW-0831">Ubiquinone biosynthesis</keyword>
<dbReference type="InterPro" id="IPR011566">
    <property type="entry name" value="Ubq_synth_Coq7"/>
</dbReference>
<evidence type="ECO:0000313" key="10">
    <source>
        <dbReference type="Proteomes" id="UP000274756"/>
    </source>
</evidence>
<dbReference type="GO" id="GO:0008682">
    <property type="term" value="F:3-demethoxyubiquinol 3-hydroxylase activity"/>
    <property type="evidence" value="ECO:0007669"/>
    <property type="project" value="TreeGrafter"/>
</dbReference>
<dbReference type="AlphaFoldDB" id="A0A0N4UME6"/>
<dbReference type="GO" id="GO:0010468">
    <property type="term" value="P:regulation of gene expression"/>
    <property type="evidence" value="ECO:0007669"/>
    <property type="project" value="TreeGrafter"/>
</dbReference>
<dbReference type="GO" id="GO:0006744">
    <property type="term" value="P:ubiquinone biosynthetic process"/>
    <property type="evidence" value="ECO:0007669"/>
    <property type="project" value="UniProtKB-KW"/>
</dbReference>
<keyword evidence="3" id="KW-0479">Metal-binding</keyword>
<evidence type="ECO:0000313" key="9">
    <source>
        <dbReference type="Proteomes" id="UP000038040"/>
    </source>
</evidence>
<comment type="pathway">
    <text evidence="1">Cofactor biosynthesis; ubiquinone biosynthesis.</text>
</comment>
<evidence type="ECO:0000256" key="4">
    <source>
        <dbReference type="ARBA" id="ARBA00023002"/>
    </source>
</evidence>
<dbReference type="InterPro" id="IPR009078">
    <property type="entry name" value="Ferritin-like_SF"/>
</dbReference>
<keyword evidence="10" id="KW-1185">Reference proteome</keyword>
<dbReference type="Proteomes" id="UP000274756">
    <property type="component" value="Unassembled WGS sequence"/>
</dbReference>
<accession>A0A0N4UME6</accession>
<dbReference type="GO" id="GO:0005634">
    <property type="term" value="C:nucleus"/>
    <property type="evidence" value="ECO:0007669"/>
    <property type="project" value="TreeGrafter"/>
</dbReference>
<dbReference type="WBParaSite" id="DME_0000901801-mRNA-1">
    <property type="protein sequence ID" value="DME_0000901801-mRNA-1"/>
    <property type="gene ID" value="DME_0000901801"/>
</dbReference>
<dbReference type="GO" id="GO:0046872">
    <property type="term" value="F:metal ion binding"/>
    <property type="evidence" value="ECO:0007669"/>
    <property type="project" value="UniProtKB-KW"/>
</dbReference>
<evidence type="ECO:0000256" key="7">
    <source>
        <dbReference type="ARBA" id="ARBA00023136"/>
    </source>
</evidence>
<reference evidence="11" key="1">
    <citation type="submission" date="2017-02" db="UniProtKB">
        <authorList>
            <consortium name="WormBaseParasite"/>
        </authorList>
    </citation>
    <scope>IDENTIFICATION</scope>
</reference>
<evidence type="ECO:0000256" key="1">
    <source>
        <dbReference type="ARBA" id="ARBA00004749"/>
    </source>
</evidence>
<dbReference type="EMBL" id="UYYG01001225">
    <property type="protein sequence ID" value="VDN60591.1"/>
    <property type="molecule type" value="Genomic_DNA"/>
</dbReference>
<evidence type="ECO:0000256" key="5">
    <source>
        <dbReference type="ARBA" id="ARBA00023004"/>
    </source>
</evidence>
<keyword evidence="5" id="KW-0408">Iron</keyword>
<sequence length="141" mass="15838">MRQTSIRFALSAINRQYLIEKTIRVDHIGELAANQIYAGQNAILANRPISSVIQKMWNSEKEHLNIMERLCAKYDVSPTRLTPILSVIAFTLGATTAALGEKPAMACTIAVEELIAKHYDDQIMKLIDDDPKVHSELLKVY</sequence>
<reference evidence="8 10" key="2">
    <citation type="submission" date="2018-11" db="EMBL/GenBank/DDBJ databases">
        <authorList>
            <consortium name="Pathogen Informatics"/>
        </authorList>
    </citation>
    <scope>NUCLEOTIDE SEQUENCE [LARGE SCALE GENOMIC DNA]</scope>
</reference>
<dbReference type="GO" id="GO:0008340">
    <property type="term" value="P:determination of adult lifespan"/>
    <property type="evidence" value="ECO:0007669"/>
    <property type="project" value="TreeGrafter"/>
</dbReference>
<dbReference type="OrthoDB" id="275371at2759"/>
<dbReference type="Proteomes" id="UP000038040">
    <property type="component" value="Unplaced"/>
</dbReference>
<keyword evidence="6" id="KW-0503">Monooxygenase</keyword>
<evidence type="ECO:0000313" key="8">
    <source>
        <dbReference type="EMBL" id="VDN60591.1"/>
    </source>
</evidence>
<organism evidence="9 11">
    <name type="scientific">Dracunculus medinensis</name>
    <name type="common">Guinea worm</name>
    <dbReference type="NCBI Taxonomy" id="318479"/>
    <lineage>
        <taxon>Eukaryota</taxon>
        <taxon>Metazoa</taxon>
        <taxon>Ecdysozoa</taxon>
        <taxon>Nematoda</taxon>
        <taxon>Chromadorea</taxon>
        <taxon>Rhabditida</taxon>
        <taxon>Spirurina</taxon>
        <taxon>Dracunculoidea</taxon>
        <taxon>Dracunculidae</taxon>
        <taxon>Dracunculus</taxon>
    </lineage>
</organism>
<gene>
    <name evidence="8" type="ORF">DME_LOCUS10564</name>
</gene>
<proteinExistence type="predicted"/>
<evidence type="ECO:0000256" key="6">
    <source>
        <dbReference type="ARBA" id="ARBA00023033"/>
    </source>
</evidence>
<evidence type="ECO:0000256" key="2">
    <source>
        <dbReference type="ARBA" id="ARBA00022688"/>
    </source>
</evidence>
<dbReference type="PANTHER" id="PTHR11237">
    <property type="entry name" value="COENZYME Q10 BIOSYNTHESIS PROTEIN 7"/>
    <property type="match status" value="1"/>
</dbReference>
<evidence type="ECO:0000313" key="11">
    <source>
        <dbReference type="WBParaSite" id="DME_0000901801-mRNA-1"/>
    </source>
</evidence>
<protein>
    <submittedName>
        <fullName evidence="11">5-demethoxyubiquinone hydroxylase, mitochondrial</fullName>
    </submittedName>
</protein>
<dbReference type="STRING" id="318479.A0A0N4UME6"/>